<keyword evidence="5" id="KW-0548">Nucleotidyltransferase</keyword>
<evidence type="ECO:0000256" key="6">
    <source>
        <dbReference type="ARBA" id="ARBA00022705"/>
    </source>
</evidence>
<keyword evidence="4 9" id="KW-0808">Transferase</keyword>
<evidence type="ECO:0000256" key="2">
    <source>
        <dbReference type="ARBA" id="ARBA00022478"/>
    </source>
</evidence>
<dbReference type="Gene3D" id="3.90.920.10">
    <property type="entry name" value="DNA primase, PRIM domain"/>
    <property type="match status" value="1"/>
</dbReference>
<keyword evidence="8" id="KW-0804">Transcription</keyword>
<comment type="caution">
    <text evidence="10">The sequence shown here is derived from an EMBL/GenBank/DDBJ whole genome shotgun (WGS) entry which is preliminary data.</text>
</comment>
<accession>A0ABR2JCZ9</accession>
<dbReference type="CDD" id="cd04860">
    <property type="entry name" value="AE_Prim_S"/>
    <property type="match status" value="1"/>
</dbReference>
<dbReference type="Pfam" id="PF01896">
    <property type="entry name" value="DNA_primase_S"/>
    <property type="match status" value="1"/>
</dbReference>
<evidence type="ECO:0000313" key="10">
    <source>
        <dbReference type="EMBL" id="KAK8875616.1"/>
    </source>
</evidence>
<gene>
    <name evidence="10" type="ORF">M9Y10_005785</name>
</gene>
<proteinExistence type="inferred from homology"/>
<evidence type="ECO:0000256" key="7">
    <source>
        <dbReference type="ARBA" id="ARBA00022723"/>
    </source>
</evidence>
<evidence type="ECO:0000313" key="11">
    <source>
        <dbReference type="Proteomes" id="UP001470230"/>
    </source>
</evidence>
<dbReference type="EC" id="2.7.7.-" evidence="9"/>
<dbReference type="EMBL" id="JAPFFF010000012">
    <property type="protein sequence ID" value="KAK8875616.1"/>
    <property type="molecule type" value="Genomic_DNA"/>
</dbReference>
<keyword evidence="3 9" id="KW-0639">Primosome</keyword>
<reference evidence="10 11" key="1">
    <citation type="submission" date="2024-04" db="EMBL/GenBank/DDBJ databases">
        <title>Tritrichomonas musculus Genome.</title>
        <authorList>
            <person name="Alves-Ferreira E."/>
            <person name="Grigg M."/>
            <person name="Lorenzi H."/>
            <person name="Galac M."/>
        </authorList>
    </citation>
    <scope>NUCLEOTIDE SEQUENCE [LARGE SCALE GENOMIC DNA]</scope>
    <source>
        <strain evidence="10 11">EAF2021</strain>
    </source>
</reference>
<evidence type="ECO:0000256" key="1">
    <source>
        <dbReference type="ARBA" id="ARBA00009762"/>
    </source>
</evidence>
<keyword evidence="2 9" id="KW-0240">DNA-directed RNA polymerase</keyword>
<dbReference type="Proteomes" id="UP001470230">
    <property type="component" value="Unassembled WGS sequence"/>
</dbReference>
<dbReference type="PANTHER" id="PTHR10536">
    <property type="entry name" value="DNA PRIMASE SMALL SUBUNIT"/>
    <property type="match status" value="1"/>
</dbReference>
<evidence type="ECO:0000256" key="8">
    <source>
        <dbReference type="ARBA" id="ARBA00023163"/>
    </source>
</evidence>
<dbReference type="NCBIfam" id="TIGR00335">
    <property type="entry name" value="primase_sml"/>
    <property type="match status" value="1"/>
</dbReference>
<evidence type="ECO:0000256" key="5">
    <source>
        <dbReference type="ARBA" id="ARBA00022695"/>
    </source>
</evidence>
<organism evidence="10 11">
    <name type="scientific">Tritrichomonas musculus</name>
    <dbReference type="NCBI Taxonomy" id="1915356"/>
    <lineage>
        <taxon>Eukaryota</taxon>
        <taxon>Metamonada</taxon>
        <taxon>Parabasalia</taxon>
        <taxon>Tritrichomonadida</taxon>
        <taxon>Tritrichomonadidae</taxon>
        <taxon>Tritrichomonas</taxon>
    </lineage>
</organism>
<dbReference type="InterPro" id="IPR014052">
    <property type="entry name" value="DNA_primase_ssu_euk/arc"/>
</dbReference>
<keyword evidence="7" id="KW-0479">Metal-binding</keyword>
<name>A0ABR2JCZ9_9EUKA</name>
<keyword evidence="11" id="KW-1185">Reference proteome</keyword>
<sequence length="372" mass="43727">MSNTISEGYIKEYYNKFFPLDAIKEWIQYGGKEPLDRRECAYWFDSQRFNRWASINDMRRILDNLTLSPPERMEIGPVYTYPLKERNSVQLGTFYAVHRELVFDIDSDDFKDIKDCCGDSEICPRCWRYMCCALECLIKALTENFGFKYILPVYSGRRGVHIWVCDDKARELSQKVREGIVNYLNINEIVNSPNFQHITDCPFAQQMLQTCERYFIQIAEEYSIFTNPKLVDKVKGVVGEEVYNKIMTRFTEYGNQSFEAQWNAIKEKPLIQGAKKRFDETLSYYRLIFHFSFPRLDANVTITMNHLLKSPFSYHPKSGLLSLPIPLDKFDQFPPSWVPKLVDLIDDNPDARNAYDNALKQFEEFKDSVINS</sequence>
<dbReference type="InterPro" id="IPR002755">
    <property type="entry name" value="DNA_primase_S"/>
</dbReference>
<keyword evidence="6 9" id="KW-0235">DNA replication</keyword>
<protein>
    <recommendedName>
        <fullName evidence="9">DNA primase</fullName>
        <ecNumber evidence="9">2.7.7.-</ecNumber>
    </recommendedName>
</protein>
<comment type="similarity">
    <text evidence="1 9">Belongs to the eukaryotic-type primase small subunit family.</text>
</comment>
<evidence type="ECO:0000256" key="4">
    <source>
        <dbReference type="ARBA" id="ARBA00022679"/>
    </source>
</evidence>
<dbReference type="SUPFAM" id="SSF56747">
    <property type="entry name" value="Prim-pol domain"/>
    <property type="match status" value="1"/>
</dbReference>
<evidence type="ECO:0000256" key="9">
    <source>
        <dbReference type="RuleBase" id="RU003514"/>
    </source>
</evidence>
<evidence type="ECO:0000256" key="3">
    <source>
        <dbReference type="ARBA" id="ARBA00022515"/>
    </source>
</evidence>